<feature type="domain" description="CCHC-type" evidence="2">
    <location>
        <begin position="94"/>
        <end position="109"/>
    </location>
</feature>
<dbReference type="GO" id="GO:0003676">
    <property type="term" value="F:nucleic acid binding"/>
    <property type="evidence" value="ECO:0007669"/>
    <property type="project" value="InterPro"/>
</dbReference>
<proteinExistence type="predicted"/>
<dbReference type="AlphaFoldDB" id="A0AAD8P2U3"/>
<protein>
    <recommendedName>
        <fullName evidence="2">CCHC-type domain-containing protein</fullName>
    </recommendedName>
</protein>
<dbReference type="Pfam" id="PF00098">
    <property type="entry name" value="zf-CCHC"/>
    <property type="match status" value="1"/>
</dbReference>
<dbReference type="GO" id="GO:0008270">
    <property type="term" value="F:zinc ion binding"/>
    <property type="evidence" value="ECO:0007669"/>
    <property type="project" value="UniProtKB-KW"/>
</dbReference>
<organism evidence="3 4">
    <name type="scientific">Tagetes erecta</name>
    <name type="common">African marigold</name>
    <dbReference type="NCBI Taxonomy" id="13708"/>
    <lineage>
        <taxon>Eukaryota</taxon>
        <taxon>Viridiplantae</taxon>
        <taxon>Streptophyta</taxon>
        <taxon>Embryophyta</taxon>
        <taxon>Tracheophyta</taxon>
        <taxon>Spermatophyta</taxon>
        <taxon>Magnoliopsida</taxon>
        <taxon>eudicotyledons</taxon>
        <taxon>Gunneridae</taxon>
        <taxon>Pentapetalae</taxon>
        <taxon>asterids</taxon>
        <taxon>campanulids</taxon>
        <taxon>Asterales</taxon>
        <taxon>Asteraceae</taxon>
        <taxon>Asteroideae</taxon>
        <taxon>Heliantheae alliance</taxon>
        <taxon>Tageteae</taxon>
        <taxon>Tagetes</taxon>
    </lineage>
</organism>
<evidence type="ECO:0000256" key="1">
    <source>
        <dbReference type="PROSITE-ProRule" id="PRU00047"/>
    </source>
</evidence>
<keyword evidence="1" id="KW-0863">Zinc-finger</keyword>
<reference evidence="3" key="1">
    <citation type="journal article" date="2023" name="bioRxiv">
        <title>Improved chromosome-level genome assembly for marigold (Tagetes erecta).</title>
        <authorList>
            <person name="Jiang F."/>
            <person name="Yuan L."/>
            <person name="Wang S."/>
            <person name="Wang H."/>
            <person name="Xu D."/>
            <person name="Wang A."/>
            <person name="Fan W."/>
        </authorList>
    </citation>
    <scope>NUCLEOTIDE SEQUENCE</scope>
    <source>
        <strain evidence="3">WSJ</strain>
        <tissue evidence="3">Leaf</tissue>
    </source>
</reference>
<dbReference type="InterPro" id="IPR036875">
    <property type="entry name" value="Znf_CCHC_sf"/>
</dbReference>
<dbReference type="PROSITE" id="PS50158">
    <property type="entry name" value="ZF_CCHC"/>
    <property type="match status" value="1"/>
</dbReference>
<sequence length="244" mass="27155">MTTNLAQIKEDEFEQADIKGLVEDWNSEEDDDDCFSNDISIINYALNSELDSCSLCVENSDTLNSGVQVNQTSNEFVNSTTSSGPAKLAKQQTCYSCGVSGHIARNCKNNKRLNQKYMKILMESNPHLLKSRLNLLMEVRQDDNVDGDVFKNKSESSFDSGFREPFYEVDAQEIPSAATNAIVDEEHNVRIPIEQPMNEEDVLIIDLEEVNADDVYTDIEIPSMPTADVPPVVPPNEVLAAVTP</sequence>
<dbReference type="SUPFAM" id="SSF57756">
    <property type="entry name" value="Retrovirus zinc finger-like domains"/>
    <property type="match status" value="1"/>
</dbReference>
<accession>A0AAD8P2U3</accession>
<keyword evidence="4" id="KW-1185">Reference proteome</keyword>
<name>A0AAD8P2U3_TARER</name>
<dbReference type="Proteomes" id="UP001229421">
    <property type="component" value="Unassembled WGS sequence"/>
</dbReference>
<evidence type="ECO:0000313" key="3">
    <source>
        <dbReference type="EMBL" id="KAK1430099.1"/>
    </source>
</evidence>
<evidence type="ECO:0000259" key="2">
    <source>
        <dbReference type="PROSITE" id="PS50158"/>
    </source>
</evidence>
<comment type="caution">
    <text evidence="3">The sequence shown here is derived from an EMBL/GenBank/DDBJ whole genome shotgun (WGS) entry which is preliminary data.</text>
</comment>
<dbReference type="SMART" id="SM00343">
    <property type="entry name" value="ZnF_C2HC"/>
    <property type="match status" value="1"/>
</dbReference>
<gene>
    <name evidence="3" type="ORF">QVD17_12609</name>
</gene>
<keyword evidence="1" id="KW-0479">Metal-binding</keyword>
<dbReference type="Gene3D" id="4.10.60.10">
    <property type="entry name" value="Zinc finger, CCHC-type"/>
    <property type="match status" value="1"/>
</dbReference>
<evidence type="ECO:0000313" key="4">
    <source>
        <dbReference type="Proteomes" id="UP001229421"/>
    </source>
</evidence>
<dbReference type="EMBL" id="JAUHHV010000003">
    <property type="protein sequence ID" value="KAK1430099.1"/>
    <property type="molecule type" value="Genomic_DNA"/>
</dbReference>
<keyword evidence="1" id="KW-0862">Zinc</keyword>
<dbReference type="InterPro" id="IPR001878">
    <property type="entry name" value="Znf_CCHC"/>
</dbReference>